<feature type="compositionally biased region" description="Polar residues" evidence="1">
    <location>
        <begin position="115"/>
        <end position="127"/>
    </location>
</feature>
<reference evidence="2 3" key="1">
    <citation type="submission" date="2023-08" db="EMBL/GenBank/DDBJ databases">
        <title>Black Yeasts Isolated from many extreme environments.</title>
        <authorList>
            <person name="Coleine C."/>
            <person name="Stajich J.E."/>
            <person name="Selbmann L."/>
        </authorList>
    </citation>
    <scope>NUCLEOTIDE SEQUENCE [LARGE SCALE GENOMIC DNA]</scope>
    <source>
        <strain evidence="2 3">CCFEE 5885</strain>
    </source>
</reference>
<dbReference type="EMBL" id="JAVRRG010000082">
    <property type="protein sequence ID" value="KAK5089233.1"/>
    <property type="molecule type" value="Genomic_DNA"/>
</dbReference>
<organism evidence="2 3">
    <name type="scientific">Lithohypha guttulata</name>
    <dbReference type="NCBI Taxonomy" id="1690604"/>
    <lineage>
        <taxon>Eukaryota</taxon>
        <taxon>Fungi</taxon>
        <taxon>Dikarya</taxon>
        <taxon>Ascomycota</taxon>
        <taxon>Pezizomycotina</taxon>
        <taxon>Eurotiomycetes</taxon>
        <taxon>Chaetothyriomycetidae</taxon>
        <taxon>Chaetothyriales</taxon>
        <taxon>Trichomeriaceae</taxon>
        <taxon>Lithohypha</taxon>
    </lineage>
</organism>
<dbReference type="Proteomes" id="UP001345013">
    <property type="component" value="Unassembled WGS sequence"/>
</dbReference>
<feature type="compositionally biased region" description="Polar residues" evidence="1">
    <location>
        <begin position="34"/>
        <end position="52"/>
    </location>
</feature>
<comment type="caution">
    <text evidence="2">The sequence shown here is derived from an EMBL/GenBank/DDBJ whole genome shotgun (WGS) entry which is preliminary data.</text>
</comment>
<evidence type="ECO:0000313" key="2">
    <source>
        <dbReference type="EMBL" id="KAK5089233.1"/>
    </source>
</evidence>
<proteinExistence type="predicted"/>
<evidence type="ECO:0000313" key="3">
    <source>
        <dbReference type="Proteomes" id="UP001345013"/>
    </source>
</evidence>
<sequence>MAQNPPQNSQTGPSRGTPSGSLSLEKRDKKAAQTGATTCSKRKVSTQANEDTGTAPKRARPQVTPRLRTYEPEVHTPSPAQTLKGLFHNPARSIDRDEEPSSVEAKKSDRRSKTNKSAGNKTETTPALNAPDIEDNSISKPEHKNSKQQVPRTHVDYCMNHHAAHIVTKNCQYTLQSFGKTPKKNPWRSTLGEERYGQACRSIKFPPDNFFDAMTCVTIVFESFRGWSEWTVERDSRQCKITEYMQENQMPNSEFAGFYMEICRMANYISAALIVEIEEQTKYFVQSFSNLYKKMASTDDFNPKNYSKDDKLNALIAQKEGRAAHVPAYDSALFEKFANKLQAAIEKRDSDKHMIIHEEILYFVKDRHVIASTDALRMDELLVVDDFIVSYAPSQPQMPMPTIILPDLDKSFGKSVAYQCATGQADEVDADADMEEANTGA</sequence>
<feature type="compositionally biased region" description="Polar residues" evidence="1">
    <location>
        <begin position="1"/>
        <end position="22"/>
    </location>
</feature>
<gene>
    <name evidence="2" type="ORF">LTR24_006377</name>
</gene>
<keyword evidence="3" id="KW-1185">Reference proteome</keyword>
<protein>
    <submittedName>
        <fullName evidence="2">Uncharacterized protein</fullName>
    </submittedName>
</protein>
<name>A0ABR0K7W0_9EURO</name>
<evidence type="ECO:0000256" key="1">
    <source>
        <dbReference type="SAM" id="MobiDB-lite"/>
    </source>
</evidence>
<accession>A0ABR0K7W0</accession>
<feature type="region of interest" description="Disordered" evidence="1">
    <location>
        <begin position="1"/>
        <end position="150"/>
    </location>
</feature>